<dbReference type="AlphaFoldDB" id="A0A1B6GJ35"/>
<sequence>MFLPKTALPSLLVFIISLLSHASLASSLLGWFDWKNTVSSNPASSDDIKRDQENEITNVPEDITLISVPFEEMSAEDKFLLEAERFSRVSFSGLDTCEHRVVLKIQTSCTDLTEEELAKLSINLLNCQLEVSGRSQVTCTENMSLKECTSPMDDETWNAYHIINNRARAVCYATRQQQFRLLSEMTVNKLMSSALKQVTSMESLKELQKELNLLASETMSSLKEGQKGMADQNSGIQLTQRKIMDDISSNIKQLTKEKTLIQNTQSQLDSLSRKLSYQFDEAESRLGTQSELHQQTHKQILSHLEDITQKADILWKLLEQKSEKVIKQQDEVQKRMQEALDNLSKINCSVNYLKSLVDQVKADVDSKILWATTAIGGDKTTLVLVLQHFLLLVAGVLVSLFLQLSIACRMSLLTAVLFNIVLVYYRQPLTFLSLSGIIVGLWTVSTISPVCWLTFNKYKTGYIKSHEHSKTHGEEEEEEVEDDKASTKSSTRSEHSSRSHGIIDNGLSYKKLDHNEDSISLSSLRHRSSPTGHSICAAVCRNGQMCRSLVTPGRKFCKRHISH</sequence>
<evidence type="ECO:0008006" key="5">
    <source>
        <dbReference type="Google" id="ProtNLM"/>
    </source>
</evidence>
<evidence type="ECO:0000256" key="3">
    <source>
        <dbReference type="SAM" id="SignalP"/>
    </source>
</evidence>
<reference evidence="4" key="1">
    <citation type="submission" date="2015-11" db="EMBL/GenBank/DDBJ databases">
        <title>De novo transcriptome assembly of four potential Pierce s Disease insect vectors from Arizona vineyards.</title>
        <authorList>
            <person name="Tassone E.E."/>
        </authorList>
    </citation>
    <scope>NUCLEOTIDE SEQUENCE</scope>
</reference>
<proteinExistence type="predicted"/>
<feature type="transmembrane region" description="Helical" evidence="2">
    <location>
        <begin position="431"/>
        <end position="455"/>
    </location>
</feature>
<protein>
    <recommendedName>
        <fullName evidence="5">Protein brambleberry</fullName>
    </recommendedName>
</protein>
<accession>A0A1B6GJ35</accession>
<keyword evidence="2" id="KW-0472">Membrane</keyword>
<dbReference type="InterPro" id="IPR040346">
    <property type="entry name" value="GEX1/Brambleberry"/>
</dbReference>
<name>A0A1B6GJ35_9HEMI</name>
<organism evidence="4">
    <name type="scientific">Cuerna arida</name>
    <dbReference type="NCBI Taxonomy" id="1464854"/>
    <lineage>
        <taxon>Eukaryota</taxon>
        <taxon>Metazoa</taxon>
        <taxon>Ecdysozoa</taxon>
        <taxon>Arthropoda</taxon>
        <taxon>Hexapoda</taxon>
        <taxon>Insecta</taxon>
        <taxon>Pterygota</taxon>
        <taxon>Neoptera</taxon>
        <taxon>Paraneoptera</taxon>
        <taxon>Hemiptera</taxon>
        <taxon>Auchenorrhyncha</taxon>
        <taxon>Membracoidea</taxon>
        <taxon>Cicadellidae</taxon>
        <taxon>Cicadellinae</taxon>
        <taxon>Proconiini</taxon>
        <taxon>Cuerna</taxon>
    </lineage>
</organism>
<feature type="signal peptide" evidence="3">
    <location>
        <begin position="1"/>
        <end position="25"/>
    </location>
</feature>
<feature type="transmembrane region" description="Helical" evidence="2">
    <location>
        <begin position="382"/>
        <end position="402"/>
    </location>
</feature>
<gene>
    <name evidence="4" type="ORF">g.14028</name>
</gene>
<feature type="region of interest" description="Disordered" evidence="1">
    <location>
        <begin position="467"/>
        <end position="503"/>
    </location>
</feature>
<dbReference type="PANTHER" id="PTHR33538:SF1">
    <property type="entry name" value="PROTEIN BRAMBLEBERRY"/>
    <property type="match status" value="1"/>
</dbReference>
<keyword evidence="2" id="KW-1133">Transmembrane helix</keyword>
<evidence type="ECO:0000256" key="2">
    <source>
        <dbReference type="SAM" id="Phobius"/>
    </source>
</evidence>
<keyword evidence="2" id="KW-0812">Transmembrane</keyword>
<evidence type="ECO:0000313" key="4">
    <source>
        <dbReference type="EMBL" id="JAS62427.1"/>
    </source>
</evidence>
<dbReference type="EMBL" id="GECZ01007342">
    <property type="protein sequence ID" value="JAS62427.1"/>
    <property type="molecule type" value="Transcribed_RNA"/>
</dbReference>
<feature type="compositionally biased region" description="Basic and acidic residues" evidence="1">
    <location>
        <begin position="483"/>
        <end position="497"/>
    </location>
</feature>
<keyword evidence="3" id="KW-0732">Signal</keyword>
<dbReference type="PANTHER" id="PTHR33538">
    <property type="entry name" value="PROTEIN GAMETE EXPRESSED 1"/>
    <property type="match status" value="1"/>
</dbReference>
<evidence type="ECO:0000256" key="1">
    <source>
        <dbReference type="SAM" id="MobiDB-lite"/>
    </source>
</evidence>
<feature type="chain" id="PRO_5008583702" description="Protein brambleberry" evidence="3">
    <location>
        <begin position="26"/>
        <end position="563"/>
    </location>
</feature>